<accession>A0A5A5U7Q9</accession>
<protein>
    <recommendedName>
        <fullName evidence="3">Calcineurin-like phosphoesterase domain-containing protein</fullName>
    </recommendedName>
</protein>
<name>A0A5A5U7Q9_LEUCI</name>
<evidence type="ECO:0000313" key="2">
    <source>
        <dbReference type="Proteomes" id="UP000323274"/>
    </source>
</evidence>
<evidence type="ECO:0008006" key="3">
    <source>
        <dbReference type="Google" id="ProtNLM"/>
    </source>
</evidence>
<dbReference type="Proteomes" id="UP000323274">
    <property type="component" value="Unassembled WGS sequence"/>
</dbReference>
<proteinExistence type="predicted"/>
<dbReference type="EMBL" id="BJJW01000035">
    <property type="protein sequence ID" value="GDZ84766.1"/>
    <property type="molecule type" value="Genomic_DNA"/>
</dbReference>
<gene>
    <name evidence="1" type="ORF">LCIT_20080</name>
</gene>
<reference evidence="1 2" key="1">
    <citation type="submission" date="2019-04" db="EMBL/GenBank/DDBJ databases">
        <title>A pseudo-fructophilic Leuconostoc citreum strain F192-5 isolated from peel of satsuma mandarin: the first report for isolation and characterization of strain-dependent fructophilic-like characteristics.</title>
        <authorList>
            <person name="Maeno S."/>
            <person name="Tanizawa Y."/>
            <person name="Kajikawa A."/>
            <person name="Kanesaki Y."/>
            <person name="Kubota E."/>
            <person name="Arita M."/>
            <person name="Leon D."/>
            <person name="Endo A."/>
        </authorList>
    </citation>
    <scope>NUCLEOTIDE SEQUENCE [LARGE SCALE GENOMIC DNA]</scope>
    <source>
        <strain evidence="1 2">F192-5</strain>
    </source>
</reference>
<comment type="caution">
    <text evidence="1">The sequence shown here is derived from an EMBL/GenBank/DDBJ whole genome shotgun (WGS) entry which is preliminary data.</text>
</comment>
<dbReference type="RefSeq" id="WP_149282318.1">
    <property type="nucleotide sequence ID" value="NZ_BJJX01000001.1"/>
</dbReference>
<dbReference type="AlphaFoldDB" id="A0A5A5U7Q9"/>
<organism evidence="1 2">
    <name type="scientific">Leuconostoc citreum</name>
    <dbReference type="NCBI Taxonomy" id="33964"/>
    <lineage>
        <taxon>Bacteria</taxon>
        <taxon>Bacillati</taxon>
        <taxon>Bacillota</taxon>
        <taxon>Bacilli</taxon>
        <taxon>Lactobacillales</taxon>
        <taxon>Lactobacillaceae</taxon>
        <taxon>Leuconostoc</taxon>
    </lineage>
</organism>
<sequence length="454" mass="52400">MIIRKKDKIVYSAIPYDTGRNYIQRAAILTFLYPNSTKEYLVNHESNVMKYITESLTQSRKPKTLAKSYYDAIFSHPLFMIQILGRMLQHDETGLLSANLPGKFLYDVNLNTGITGYLVEFLKFIIETTSELPIATDGERVIPIENVENNELTTSGYHHEYISSYSKPNFNLLPNKTQNDISEVLMTLDTERVSVSKPMLHSQVGEELKRLRKNYIAHSISPSLLEPMFKNVLPTRNNNSINVVSDIHSLNGKLPFENDNFNILVGDLSDSFVENPSINGLMVIGNHELSDIITLKNNETFLKFQAEFQKEFKKKSSLNYFGVEEIKNLINSYRIQFNEFLNDQDFDSFDEFKELFWFWLLFILPDESWPYLPIGDSSFYEAIKSSISKRFPNMAILNNEALYYHGVRYIGLTNPVSLIKRKLEVQKFMFTSLKNLLGTDYTTPTIIISHAPLF</sequence>
<evidence type="ECO:0000313" key="1">
    <source>
        <dbReference type="EMBL" id="GDZ84766.1"/>
    </source>
</evidence>